<keyword evidence="3" id="KW-0732">Signal</keyword>
<feature type="signal peptide" evidence="3">
    <location>
        <begin position="1"/>
        <end position="27"/>
    </location>
</feature>
<dbReference type="GO" id="GO:0022857">
    <property type="term" value="F:transmembrane transporter activity"/>
    <property type="evidence" value="ECO:0007669"/>
    <property type="project" value="InterPro"/>
</dbReference>
<dbReference type="InterPro" id="IPR006143">
    <property type="entry name" value="RND_pump_MFP"/>
</dbReference>
<accession>A0AAU7JH89</accession>
<feature type="domain" description="Multidrug resistance protein MdtA-like barrel-sandwich hybrid" evidence="5">
    <location>
        <begin position="60"/>
        <end position="196"/>
    </location>
</feature>
<dbReference type="Gene3D" id="2.40.30.170">
    <property type="match status" value="1"/>
</dbReference>
<comment type="similarity">
    <text evidence="2">Belongs to the membrane fusion protein (MFP) (TC 8.A.1) family.</text>
</comment>
<dbReference type="AlphaFoldDB" id="A0AAU7JH89"/>
<evidence type="ECO:0000256" key="3">
    <source>
        <dbReference type="SAM" id="SignalP"/>
    </source>
</evidence>
<dbReference type="Gene3D" id="2.40.50.100">
    <property type="match status" value="1"/>
</dbReference>
<dbReference type="Gene3D" id="2.40.420.20">
    <property type="match status" value="1"/>
</dbReference>
<feature type="chain" id="PRO_5043761618" evidence="3">
    <location>
        <begin position="28"/>
        <end position="384"/>
    </location>
</feature>
<dbReference type="EMBL" id="CP157484">
    <property type="protein sequence ID" value="XBO39515.1"/>
    <property type="molecule type" value="Genomic_DNA"/>
</dbReference>
<dbReference type="InterPro" id="IPR058627">
    <property type="entry name" value="MdtA-like_C"/>
</dbReference>
<evidence type="ECO:0000259" key="6">
    <source>
        <dbReference type="Pfam" id="PF25944"/>
    </source>
</evidence>
<evidence type="ECO:0000259" key="7">
    <source>
        <dbReference type="Pfam" id="PF25967"/>
    </source>
</evidence>
<proteinExistence type="inferred from homology"/>
<feature type="domain" description="Multidrug resistance protein MdtA-like C-terminal permuted SH3" evidence="7">
    <location>
        <begin position="300"/>
        <end position="359"/>
    </location>
</feature>
<feature type="domain" description="Multidrug resistance protein MdtA-like alpha-helical hairpin" evidence="4">
    <location>
        <begin position="101"/>
        <end position="169"/>
    </location>
</feature>
<feature type="domain" description="Multidrug resistance protein MdtA-like beta-barrel" evidence="6">
    <location>
        <begin position="232"/>
        <end position="293"/>
    </location>
</feature>
<dbReference type="NCBIfam" id="TIGR01730">
    <property type="entry name" value="RND_mfp"/>
    <property type="match status" value="1"/>
</dbReference>
<protein>
    <submittedName>
        <fullName evidence="8">Efflux RND transporter periplasmic adaptor subunit</fullName>
    </submittedName>
</protein>
<sequence length="384" mass="41638">MKPTTLVHRCVATLLIGLGAWPLAAAAQTGGPPTVSVAKPYITEIIERDDFTGRFEAVDQVDVRARVTGYLTKVDFRDGSMVKAGDLLLSIDDRPYRDAVKEAEATLVSAKTRTEFAQSDYERAENLRKTGNIADQVFDQRRQALLAARAEADRAEATLSRARLDLEFTQVRAPMSGRISRRLVSEGNLVNANDTLLTNIVSLDPIQFYFDIDERSFLAYFRQGVNGIGSGQGGDASKVAVALTNETEPTHPGRIDFVDNRVDAASGTMRVRASLPNPTMALTPGLFGRIQIQGSQPYKAVMIPDEAIGADQDRRIVYVVGADNKVSAKAIRTGPRIDGLRVVREGLDGSETIVVSGLMRVRPGAAVQPRMVAIKPGADTIAEK</sequence>
<evidence type="ECO:0000259" key="4">
    <source>
        <dbReference type="Pfam" id="PF25876"/>
    </source>
</evidence>
<dbReference type="PANTHER" id="PTHR30158">
    <property type="entry name" value="ACRA/E-RELATED COMPONENT OF DRUG EFFLUX TRANSPORTER"/>
    <property type="match status" value="1"/>
</dbReference>
<dbReference type="GO" id="GO:0005886">
    <property type="term" value="C:plasma membrane"/>
    <property type="evidence" value="ECO:0007669"/>
    <property type="project" value="TreeGrafter"/>
</dbReference>
<name>A0AAU7JH89_9HYPH</name>
<gene>
    <name evidence="8" type="ORF">ABEG18_01630</name>
</gene>
<reference evidence="8" key="1">
    <citation type="submission" date="2024-05" db="EMBL/GenBank/DDBJ databases">
        <authorList>
            <person name="Kim S."/>
            <person name="Heo J."/>
            <person name="Choi H."/>
            <person name="Choi Y."/>
            <person name="Kwon S.-W."/>
            <person name="Kim Y."/>
        </authorList>
    </citation>
    <scope>NUCLEOTIDE SEQUENCE</scope>
    <source>
        <strain evidence="8">KACC 23698</strain>
    </source>
</reference>
<dbReference type="Pfam" id="PF25967">
    <property type="entry name" value="RND-MFP_C"/>
    <property type="match status" value="1"/>
</dbReference>
<evidence type="ECO:0000256" key="1">
    <source>
        <dbReference type="ARBA" id="ARBA00004196"/>
    </source>
</evidence>
<dbReference type="Pfam" id="PF25917">
    <property type="entry name" value="BSH_RND"/>
    <property type="match status" value="1"/>
</dbReference>
<dbReference type="FunFam" id="2.40.420.20:FF:000001">
    <property type="entry name" value="Efflux RND transporter periplasmic adaptor subunit"/>
    <property type="match status" value="1"/>
</dbReference>
<dbReference type="InterPro" id="IPR058625">
    <property type="entry name" value="MdtA-like_BSH"/>
</dbReference>
<evidence type="ECO:0000256" key="2">
    <source>
        <dbReference type="ARBA" id="ARBA00009477"/>
    </source>
</evidence>
<dbReference type="Pfam" id="PF25876">
    <property type="entry name" value="HH_MFP_RND"/>
    <property type="match status" value="1"/>
</dbReference>
<evidence type="ECO:0000313" key="8">
    <source>
        <dbReference type="EMBL" id="XBO39515.1"/>
    </source>
</evidence>
<dbReference type="SUPFAM" id="SSF111369">
    <property type="entry name" value="HlyD-like secretion proteins"/>
    <property type="match status" value="1"/>
</dbReference>
<dbReference type="GO" id="GO:0046677">
    <property type="term" value="P:response to antibiotic"/>
    <property type="evidence" value="ECO:0007669"/>
    <property type="project" value="TreeGrafter"/>
</dbReference>
<dbReference type="RefSeq" id="WP_406856360.1">
    <property type="nucleotide sequence ID" value="NZ_CP157484.1"/>
</dbReference>
<comment type="subcellular location">
    <subcellularLocation>
        <location evidence="1">Cell envelope</location>
    </subcellularLocation>
</comment>
<dbReference type="Pfam" id="PF25944">
    <property type="entry name" value="Beta-barrel_RND"/>
    <property type="match status" value="1"/>
</dbReference>
<dbReference type="Gene3D" id="1.10.287.470">
    <property type="entry name" value="Helix hairpin bin"/>
    <property type="match status" value="1"/>
</dbReference>
<organism evidence="8">
    <name type="scientific">Alsobacter sp. KACC 23698</name>
    <dbReference type="NCBI Taxonomy" id="3149229"/>
    <lineage>
        <taxon>Bacteria</taxon>
        <taxon>Pseudomonadati</taxon>
        <taxon>Pseudomonadota</taxon>
        <taxon>Alphaproteobacteria</taxon>
        <taxon>Hyphomicrobiales</taxon>
        <taxon>Alsobacteraceae</taxon>
        <taxon>Alsobacter</taxon>
    </lineage>
</organism>
<dbReference type="InterPro" id="IPR058624">
    <property type="entry name" value="MdtA-like_HH"/>
</dbReference>
<evidence type="ECO:0000259" key="5">
    <source>
        <dbReference type="Pfam" id="PF25917"/>
    </source>
</evidence>
<dbReference type="GO" id="GO:0030313">
    <property type="term" value="C:cell envelope"/>
    <property type="evidence" value="ECO:0007669"/>
    <property type="project" value="UniProtKB-SubCell"/>
</dbReference>
<dbReference type="InterPro" id="IPR058626">
    <property type="entry name" value="MdtA-like_b-barrel"/>
</dbReference>
<dbReference type="PANTHER" id="PTHR30158:SF24">
    <property type="entry name" value="HLYD FAMILY SECRETION PROTEIN"/>
    <property type="match status" value="1"/>
</dbReference>